<evidence type="ECO:0000313" key="3">
    <source>
        <dbReference type="Proteomes" id="UP000192934"/>
    </source>
</evidence>
<dbReference type="RefSeq" id="WP_085218527.1">
    <property type="nucleotide sequence ID" value="NZ_LT840185.1"/>
</dbReference>
<evidence type="ECO:0000256" key="1">
    <source>
        <dbReference type="SAM" id="MobiDB-lite"/>
    </source>
</evidence>
<keyword evidence="3" id="KW-1185">Reference proteome</keyword>
<dbReference type="STRING" id="941907.SAMN06295910_1875"/>
<dbReference type="Proteomes" id="UP000192934">
    <property type="component" value="Chromosome I"/>
</dbReference>
<accession>A0A1X7GJ26</accession>
<feature type="region of interest" description="Disordered" evidence="1">
    <location>
        <begin position="64"/>
        <end position="83"/>
    </location>
</feature>
<dbReference type="EMBL" id="LT840185">
    <property type="protein sequence ID" value="SMF70476.1"/>
    <property type="molecule type" value="Genomic_DNA"/>
</dbReference>
<dbReference type="AlphaFoldDB" id="A0A1X7GJ26"/>
<sequence>MARNAWRLILAAAAGIILLAAVLHYRGRAREEAAAAKLGSDRAAAAQASAGDAVNSVAGAAQREAASDALTRSNEKEIRDAKGADVAVDPAVRDAGLDGLCRRAAYRDSERCRMREPDPR</sequence>
<name>A0A1X7GJ26_9SPHN</name>
<gene>
    <name evidence="2" type="ORF">SAMN06295910_1875</name>
</gene>
<organism evidence="2 3">
    <name type="scientific">Allosphingosinicella indica</name>
    <dbReference type="NCBI Taxonomy" id="941907"/>
    <lineage>
        <taxon>Bacteria</taxon>
        <taxon>Pseudomonadati</taxon>
        <taxon>Pseudomonadota</taxon>
        <taxon>Alphaproteobacteria</taxon>
        <taxon>Sphingomonadales</taxon>
        <taxon>Sphingomonadaceae</taxon>
        <taxon>Allosphingosinicella</taxon>
    </lineage>
</organism>
<proteinExistence type="predicted"/>
<feature type="compositionally biased region" description="Basic and acidic residues" evidence="1">
    <location>
        <begin position="73"/>
        <end position="83"/>
    </location>
</feature>
<dbReference type="OrthoDB" id="9554490at2"/>
<reference evidence="3" key="1">
    <citation type="submission" date="2017-04" db="EMBL/GenBank/DDBJ databases">
        <authorList>
            <person name="Varghese N."/>
            <person name="Submissions S."/>
        </authorList>
    </citation>
    <scope>NUCLEOTIDE SEQUENCE [LARGE SCALE GENOMIC DNA]</scope>
    <source>
        <strain evidence="3">Dd16</strain>
    </source>
</reference>
<evidence type="ECO:0000313" key="2">
    <source>
        <dbReference type="EMBL" id="SMF70476.1"/>
    </source>
</evidence>
<protein>
    <submittedName>
        <fullName evidence="2">Uncharacterized protein</fullName>
    </submittedName>
</protein>